<proteinExistence type="predicted"/>
<feature type="coiled-coil region" evidence="1">
    <location>
        <begin position="190"/>
        <end position="224"/>
    </location>
</feature>
<feature type="coiled-coil region" evidence="1">
    <location>
        <begin position="331"/>
        <end position="358"/>
    </location>
</feature>
<sequence>MFPSQVGGSPPSTEQQRESCALVDEAIEQPCTERDAFQILEQFEQVYQNKIDQVETAADVTDAQRNELKVKIMMDWIKDLREQNKLLIHTVNDLEQAAVHRDLNEMAKRIQQLESEQSCLQKNVESFQNDIDNLLELIKRGRMENNWNLEGLTFHQIQPSDIPAPSDCTCGQEKEDAQKSKKEENEKLLFLAFIRQIQKLEDNKSRLEIELEKKNKKVVELRDYLVYTYFKNQNYSNDLSSVISPIGCVIDNQENVINNKDLEIENLYKQLNNIEKNYNNLQHEFKCKMNDFQKTIEDNSKLQKENIQLRAWLACEKKESSEAREALAQEVAQKHDSILELKKKISHLEDQIQDSKSALNFKEDIISHLRLDLKAAKSLSTNFPSYQFPSIHQSPTCEHYRYSRTYCKNHHRIQDDLNTKSQKQRRYSNKSNNSNKQADNIIIESGSVAPRRVRIGHDSSQLLEDTNLEEKLNDAIRQKEELKSLLALRDIEISKLRTGSENSNENIHRKVVQSAHNVSIENQGEILTFLTNLCASMAKDIETILSLKMEHETVLTKLEESKLKYEEDVALANEMLRDMQLYLHQYKHEVLNPDECNDNMRECINTMENKIIHIQKLFQNQCERCVKENLLLEMNEIISKVMSGIQTISEIYENKNKSIKSIEILIKKNSAIYNKNTSKEYEQKAIFTAILQQFRMMEEFRICTVEVQAATEDLREEMTSVISNLNARHCKYVELTKTVSHVQDYLTRTRENISEIINRLELQDEERARHNERITNNRIRLKDIKNEFNHTQSELKKCLNNVHSNIQHSNLLGYTEICTCNDLLTSVVEEVEQLGCCGLSTMTELKKQLTLMEHNVKELKKKCDQVLLENEAAQKTFTDKSKRLEKYECEVDNCHTKMQDVLENIIAIRDKMNEFEYIKEVDDSFESTNETIKLKEEIRSLQKECEELKRKLLQESSKYQKDDRVSEWENRIIDLKDQITVLQNEIKFKQEANIFLKQSIESLEKELESMRIKAEACRRGSSTESFEMKKKIFELENLLRVHKDTDNNVKSLANNETDSKKSQHRFDFYTKDTLVEAAIKHGLQGSHENIAQLLNVLQDTIQAIKSGLQELSDKLKRLVSDGSSHTCNSSESVRAAIEILAKYVESIKYCSFEIEKIKAALYSKDKLMENKDEIIRIQKDSITISQSEVEDLHKTLQEKIDAQEKAITQCEKEKSRLNKQIELQVQTIGHLQEAVVEAKRTIDQLSNKATSDNFNKSQIIRSLNLYLAETQSQYNDCYSEASEQAALLELQRDAISTLQKRISLLKYEEFLNAFMLHFIYYVILLKYQEELDSKNQTFSDMKSTIHELEYAKNGLERQCCNLQNKNDKVYEENDKLRKVFLFTLTKFRSSYEKSCKALDSEKDQIERLYIEINDLKYQLETYKFDFNIIEEEMKKMGMRELSVKSFKSELEAMRLKNERYKKTVEELKLGKNCLTKKISDLKVQIEKYKSKITQHENELSSAKEKIEELENELRIAERQIYDMNLYLLYQKNYQKENEFLKIKLDEMRTKLDSAKIEVKCLQQESRIARAESMEMQIRYTKTLKDFCDHAVERKHLEPLEQSENAACHRSKVKKNDEFEEISKLKKKLKDTEEELSAKTEALSVVQAKFNMCSSKFESSEKRYKDEIMLLEKKLTCLNQKFQTCTEKNVELLRQNKSLEENYNKCMTELEDIVLQLEDMQSSIVELRTECDTKTQSLDCLSTELTKMKVSRSEVCEETKYVLGWVRIWMKEQKRTACTLQERLRDKQQQLSHISNEKRNYTASIKRLKRANMTLRKRLKFIRKPATKQAAVVCNGHALASQQEKSFAKRNDGNYKISEPVASYYHFKKEYREKNNGIIEKSSTKGHYKWYPGLKYLSNQIPKISQVNKSIQLARQTHEDTTDGGIFIDK</sequence>
<dbReference type="SUPFAM" id="SSF57997">
    <property type="entry name" value="Tropomyosin"/>
    <property type="match status" value="1"/>
</dbReference>
<reference evidence="3 4" key="1">
    <citation type="journal article" date="2017" name="Curr. Biol.">
        <title>The Evolution of Venom by Co-option of Single-Copy Genes.</title>
        <authorList>
            <person name="Martinson E.O."/>
            <person name="Mrinalini"/>
            <person name="Kelkar Y.D."/>
            <person name="Chang C.H."/>
            <person name="Werren J.H."/>
        </authorList>
    </citation>
    <scope>NUCLEOTIDE SEQUENCE [LARGE SCALE GENOMIC DNA]</scope>
    <source>
        <strain evidence="3 4">Alberta</strain>
        <tissue evidence="3">Whole body</tissue>
    </source>
</reference>
<dbReference type="PANTHER" id="PTHR23159:SF31">
    <property type="entry name" value="CENTROSOME-ASSOCIATED PROTEIN CEP250 ISOFORM X1"/>
    <property type="match status" value="1"/>
</dbReference>
<dbReference type="PANTHER" id="PTHR23159">
    <property type="entry name" value="CENTROSOMAL PROTEIN 2"/>
    <property type="match status" value="1"/>
</dbReference>
<protein>
    <submittedName>
        <fullName evidence="3">Uncharacterized protein</fullName>
    </submittedName>
</protein>
<dbReference type="OrthoDB" id="6350415at2759"/>
<dbReference type="Proteomes" id="UP000215335">
    <property type="component" value="Unassembled WGS sequence"/>
</dbReference>
<feature type="region of interest" description="Disordered" evidence="2">
    <location>
        <begin position="416"/>
        <end position="439"/>
    </location>
</feature>
<feature type="coiled-coil region" evidence="1">
    <location>
        <begin position="1443"/>
        <end position="1571"/>
    </location>
</feature>
<organism evidence="3 4">
    <name type="scientific">Trichomalopsis sarcophagae</name>
    <dbReference type="NCBI Taxonomy" id="543379"/>
    <lineage>
        <taxon>Eukaryota</taxon>
        <taxon>Metazoa</taxon>
        <taxon>Ecdysozoa</taxon>
        <taxon>Arthropoda</taxon>
        <taxon>Hexapoda</taxon>
        <taxon>Insecta</taxon>
        <taxon>Pterygota</taxon>
        <taxon>Neoptera</taxon>
        <taxon>Endopterygota</taxon>
        <taxon>Hymenoptera</taxon>
        <taxon>Apocrita</taxon>
        <taxon>Proctotrupomorpha</taxon>
        <taxon>Chalcidoidea</taxon>
        <taxon>Pteromalidae</taxon>
        <taxon>Pteromalinae</taxon>
        <taxon>Trichomalopsis</taxon>
    </lineage>
</organism>
<comment type="caution">
    <text evidence="3">The sequence shown here is derived from an EMBL/GenBank/DDBJ whole genome shotgun (WGS) entry which is preliminary data.</text>
</comment>
<feature type="coiled-coil region" evidence="1">
    <location>
        <begin position="548"/>
        <end position="575"/>
    </location>
</feature>
<feature type="coiled-coil region" evidence="1">
    <location>
        <begin position="842"/>
        <end position="904"/>
    </location>
</feature>
<feature type="coiled-coil region" evidence="1">
    <location>
        <begin position="1094"/>
        <end position="1121"/>
    </location>
</feature>
<feature type="coiled-coil region" evidence="1">
    <location>
        <begin position="1790"/>
        <end position="1817"/>
    </location>
</feature>
<evidence type="ECO:0000256" key="2">
    <source>
        <dbReference type="SAM" id="MobiDB-lite"/>
    </source>
</evidence>
<name>A0A232FD59_9HYME</name>
<accession>A0A232FD59</accession>
<keyword evidence="4" id="KW-1185">Reference proteome</keyword>
<evidence type="ECO:0000256" key="1">
    <source>
        <dbReference type="SAM" id="Coils"/>
    </source>
</evidence>
<evidence type="ECO:0000313" key="3">
    <source>
        <dbReference type="EMBL" id="OXU28716.1"/>
    </source>
</evidence>
<feature type="coiled-coil region" evidence="1">
    <location>
        <begin position="1614"/>
        <end position="1729"/>
    </location>
</feature>
<feature type="coiled-coil region" evidence="1">
    <location>
        <begin position="77"/>
        <end position="137"/>
    </location>
</feature>
<gene>
    <name evidence="3" type="ORF">TSAR_012953</name>
</gene>
<feature type="coiled-coil region" evidence="1">
    <location>
        <begin position="931"/>
        <end position="1055"/>
    </location>
</feature>
<evidence type="ECO:0000313" key="4">
    <source>
        <dbReference type="Proteomes" id="UP000215335"/>
    </source>
</evidence>
<feature type="coiled-coil region" evidence="1">
    <location>
        <begin position="250"/>
        <end position="291"/>
    </location>
</feature>
<feature type="coiled-coil region" evidence="1">
    <location>
        <begin position="1186"/>
        <end position="1248"/>
    </location>
</feature>
<dbReference type="EMBL" id="NNAY01000390">
    <property type="protein sequence ID" value="OXU28716.1"/>
    <property type="molecule type" value="Genomic_DNA"/>
</dbReference>
<feature type="coiled-coil region" evidence="1">
    <location>
        <begin position="746"/>
        <end position="801"/>
    </location>
</feature>
<keyword evidence="1" id="KW-0175">Coiled coil</keyword>